<comment type="caution">
    <text evidence="1">The sequence shown here is derived from an EMBL/GenBank/DDBJ whole genome shotgun (WGS) entry which is preliminary data.</text>
</comment>
<dbReference type="AlphaFoldDB" id="A0A1X0DD08"/>
<dbReference type="STRING" id="444597.BST26_11250"/>
<gene>
    <name evidence="1" type="ORF">BST26_11250</name>
</gene>
<reference evidence="1 2" key="1">
    <citation type="submission" date="2016-12" db="EMBL/GenBank/DDBJ databases">
        <title>The new phylogeny of genus Mycobacterium.</title>
        <authorList>
            <person name="Tortoli E."/>
            <person name="Trovato A."/>
            <person name="Cirillo D.M."/>
        </authorList>
    </citation>
    <scope>NUCLEOTIDE SEQUENCE [LARGE SCALE GENOMIC DNA]</scope>
    <source>
        <strain evidence="1 2">DSM 45130</strain>
    </source>
</reference>
<protein>
    <submittedName>
        <fullName evidence="1">Uncharacterized protein</fullName>
    </submittedName>
</protein>
<accession>A0A1X0DD08</accession>
<name>A0A1X0DD08_9MYCO</name>
<sequence length="96" mass="11026">MTDTSALGMELGSNRFYSYASSFVHGFKWMSDYIRDDEDTMKVLADGFASAVIMTECAVALFEAQSAHPARVPVRLRHCPRILWSTIEEWAPRYWE</sequence>
<keyword evidence="2" id="KW-1185">Reference proteome</keyword>
<proteinExistence type="predicted"/>
<dbReference type="EMBL" id="MVHS01000023">
    <property type="protein sequence ID" value="ORA70263.1"/>
    <property type="molecule type" value="Genomic_DNA"/>
</dbReference>
<dbReference type="Proteomes" id="UP000192801">
    <property type="component" value="Unassembled WGS sequence"/>
</dbReference>
<evidence type="ECO:0000313" key="2">
    <source>
        <dbReference type="Proteomes" id="UP000192801"/>
    </source>
</evidence>
<evidence type="ECO:0000313" key="1">
    <source>
        <dbReference type="EMBL" id="ORA70263.1"/>
    </source>
</evidence>
<organism evidence="1 2">
    <name type="scientific">Mycolicibacterium insubricum</name>
    <dbReference type="NCBI Taxonomy" id="444597"/>
    <lineage>
        <taxon>Bacteria</taxon>
        <taxon>Bacillati</taxon>
        <taxon>Actinomycetota</taxon>
        <taxon>Actinomycetes</taxon>
        <taxon>Mycobacteriales</taxon>
        <taxon>Mycobacteriaceae</taxon>
        <taxon>Mycolicibacterium</taxon>
    </lineage>
</organism>